<sequence>MQIPKWTQPALLGACAGAVALAIVGFNWGGWMTSTSAADMSNDESKAAVAMVLTPYCVQKSENDPLAAGVLAELKDANGYKRRGIVEKAGWATPLGADKPDRDLAEACQIALDDA</sequence>
<protein>
    <submittedName>
        <fullName evidence="1">Uncharacterized protein</fullName>
    </submittedName>
</protein>
<gene>
    <name evidence="1" type="ORF">OEG82_04760</name>
</gene>
<dbReference type="RefSeq" id="WP_267611304.1">
    <property type="nucleotide sequence ID" value="NZ_JAOVZQ010000001.1"/>
</dbReference>
<dbReference type="Proteomes" id="UP001081283">
    <property type="component" value="Unassembled WGS sequence"/>
</dbReference>
<name>A0ABT3YBS1_9HYPH</name>
<organism evidence="1 2">
    <name type="scientific">Hoeflea ulvae</name>
    <dbReference type="NCBI Taxonomy" id="2983764"/>
    <lineage>
        <taxon>Bacteria</taxon>
        <taxon>Pseudomonadati</taxon>
        <taxon>Pseudomonadota</taxon>
        <taxon>Alphaproteobacteria</taxon>
        <taxon>Hyphomicrobiales</taxon>
        <taxon>Rhizobiaceae</taxon>
        <taxon>Hoeflea</taxon>
    </lineage>
</organism>
<keyword evidence="2" id="KW-1185">Reference proteome</keyword>
<proteinExistence type="predicted"/>
<evidence type="ECO:0000313" key="2">
    <source>
        <dbReference type="Proteomes" id="UP001081283"/>
    </source>
</evidence>
<evidence type="ECO:0000313" key="1">
    <source>
        <dbReference type="EMBL" id="MCY0093341.1"/>
    </source>
</evidence>
<reference evidence="1" key="1">
    <citation type="submission" date="2022-10" db="EMBL/GenBank/DDBJ databases">
        <title>Hoeflea sp. J2-29, isolated from marine algae.</title>
        <authorList>
            <person name="Kristyanto S."/>
            <person name="Kim J.M."/>
            <person name="Jeon C.O."/>
        </authorList>
    </citation>
    <scope>NUCLEOTIDE SEQUENCE</scope>
    <source>
        <strain evidence="1">J2-29</strain>
    </source>
</reference>
<accession>A0ABT3YBS1</accession>
<dbReference type="EMBL" id="JAOVZQ010000001">
    <property type="protein sequence ID" value="MCY0093341.1"/>
    <property type="molecule type" value="Genomic_DNA"/>
</dbReference>
<comment type="caution">
    <text evidence="1">The sequence shown here is derived from an EMBL/GenBank/DDBJ whole genome shotgun (WGS) entry which is preliminary data.</text>
</comment>